<dbReference type="GO" id="GO:0000400">
    <property type="term" value="F:four-way junction DNA binding"/>
    <property type="evidence" value="ECO:0007669"/>
    <property type="project" value="UniProtKB-UniRule"/>
</dbReference>
<feature type="domain" description="Helix-hairpin-helix DNA-binding motif class 1" evidence="7">
    <location>
        <begin position="108"/>
        <end position="127"/>
    </location>
</feature>
<dbReference type="AlphaFoldDB" id="A0A545U9J1"/>
<dbReference type="GO" id="GO:0006310">
    <property type="term" value="P:DNA recombination"/>
    <property type="evidence" value="ECO:0007669"/>
    <property type="project" value="UniProtKB-UniRule"/>
</dbReference>
<dbReference type="Gene3D" id="2.40.50.140">
    <property type="entry name" value="Nucleic acid-binding proteins"/>
    <property type="match status" value="1"/>
</dbReference>
<dbReference type="GO" id="GO:0009378">
    <property type="term" value="F:four-way junction helicase activity"/>
    <property type="evidence" value="ECO:0007669"/>
    <property type="project" value="InterPro"/>
</dbReference>
<evidence type="ECO:0000256" key="5">
    <source>
        <dbReference type="ARBA" id="ARBA00023204"/>
    </source>
</evidence>
<dbReference type="InterPro" id="IPR013849">
    <property type="entry name" value="DNA_helicase_Holl-junc_RuvA_I"/>
</dbReference>
<keyword evidence="4 6" id="KW-0233">DNA recombination</keyword>
<dbReference type="Pfam" id="PF07499">
    <property type="entry name" value="RuvA_C"/>
    <property type="match status" value="1"/>
</dbReference>
<evidence type="ECO:0000313" key="9">
    <source>
        <dbReference type="Proteomes" id="UP000319732"/>
    </source>
</evidence>
<evidence type="ECO:0000256" key="2">
    <source>
        <dbReference type="ARBA" id="ARBA00022763"/>
    </source>
</evidence>
<dbReference type="Pfam" id="PF01330">
    <property type="entry name" value="RuvA_N"/>
    <property type="match status" value="1"/>
</dbReference>
<keyword evidence="9" id="KW-1185">Reference proteome</keyword>
<keyword evidence="3 6" id="KW-0238">DNA-binding</keyword>
<dbReference type="GO" id="GO:0006281">
    <property type="term" value="P:DNA repair"/>
    <property type="evidence" value="ECO:0007669"/>
    <property type="project" value="UniProtKB-UniRule"/>
</dbReference>
<proteinExistence type="inferred from homology"/>
<dbReference type="NCBIfam" id="TIGR00084">
    <property type="entry name" value="ruvA"/>
    <property type="match status" value="1"/>
</dbReference>
<comment type="similarity">
    <text evidence="6">Belongs to the RuvA family.</text>
</comment>
<dbReference type="SUPFAM" id="SSF50249">
    <property type="entry name" value="Nucleic acid-binding proteins"/>
    <property type="match status" value="1"/>
</dbReference>
<dbReference type="InterPro" id="IPR012340">
    <property type="entry name" value="NA-bd_OB-fold"/>
</dbReference>
<dbReference type="Gene3D" id="1.10.150.20">
    <property type="entry name" value="5' to 3' exonuclease, C-terminal subdomain"/>
    <property type="match status" value="1"/>
</dbReference>
<evidence type="ECO:0000256" key="4">
    <source>
        <dbReference type="ARBA" id="ARBA00023172"/>
    </source>
</evidence>
<dbReference type="Proteomes" id="UP000319732">
    <property type="component" value="Unassembled WGS sequence"/>
</dbReference>
<dbReference type="SMART" id="SM00278">
    <property type="entry name" value="HhH1"/>
    <property type="match status" value="2"/>
</dbReference>
<dbReference type="SUPFAM" id="SSF46929">
    <property type="entry name" value="DNA helicase RuvA subunit, C-terminal domain"/>
    <property type="match status" value="1"/>
</dbReference>
<protein>
    <recommendedName>
        <fullName evidence="6">Holliday junction branch migration complex subunit RuvA</fullName>
    </recommendedName>
</protein>
<keyword evidence="1 6" id="KW-0963">Cytoplasm</keyword>
<dbReference type="RefSeq" id="WP_142902261.1">
    <property type="nucleotide sequence ID" value="NZ_ML660087.1"/>
</dbReference>
<dbReference type="CDD" id="cd14332">
    <property type="entry name" value="UBA_RuvA_C"/>
    <property type="match status" value="1"/>
</dbReference>
<sequence>MIGRLSGVLLEKQPPLLLIDVQGVGYEVQAPMTTFYRLPELGAEVSLHTHFAVSETAQQLFGFAEPRDRQLFRALIKVNGVGPKMALGILSGMEAIDVARCVMDNNVAALVKVPGVGKKTAERLVVEMRDRLKDWDSQAAPAGDLEAAVGAVSPPHHNAVVEEAESALIALGYKPTEAAKVIAGILREQPVTRSEELIRLALRSMVPV</sequence>
<dbReference type="GO" id="GO:0048476">
    <property type="term" value="C:Holliday junction resolvase complex"/>
    <property type="evidence" value="ECO:0007669"/>
    <property type="project" value="UniProtKB-UniRule"/>
</dbReference>
<keyword evidence="2 6" id="KW-0227">DNA damage</keyword>
<evidence type="ECO:0000259" key="7">
    <source>
        <dbReference type="SMART" id="SM00278"/>
    </source>
</evidence>
<comment type="subcellular location">
    <subcellularLocation>
        <location evidence="6">Cytoplasm</location>
    </subcellularLocation>
</comment>
<accession>A0A545U9J1</accession>
<dbReference type="EMBL" id="VHSG01000002">
    <property type="protein sequence ID" value="TQV86109.1"/>
    <property type="molecule type" value="Genomic_DNA"/>
</dbReference>
<dbReference type="InterPro" id="IPR036267">
    <property type="entry name" value="RuvA_C_sf"/>
</dbReference>
<comment type="subunit">
    <text evidence="6">Homotetramer. Forms an RuvA(8)-RuvB(12)-Holliday junction (HJ) complex. HJ DNA is sandwiched between 2 RuvA tetramers; dsDNA enters through RuvA and exits via RuvB. An RuvB hexamer assembles on each DNA strand where it exits the tetramer. Each RuvB hexamer is contacted by two RuvA subunits (via domain III) on 2 adjacent RuvB subunits; this complex drives branch migration. In the full resolvosome a probable DNA-RuvA(4)-RuvB(12)-RuvC(2) complex forms which resolves the HJ.</text>
</comment>
<dbReference type="InterPro" id="IPR010994">
    <property type="entry name" value="RuvA_2-like"/>
</dbReference>
<dbReference type="Gene3D" id="1.10.8.10">
    <property type="entry name" value="DNA helicase RuvA subunit, C-terminal domain"/>
    <property type="match status" value="1"/>
</dbReference>
<comment type="function">
    <text evidence="6">The RuvA-RuvB-RuvC complex processes Holliday junction (HJ) DNA during genetic recombination and DNA repair, while the RuvA-RuvB complex plays an important role in the rescue of blocked DNA replication forks via replication fork reversal (RFR). RuvA specifically binds to HJ cruciform DNA, conferring on it an open structure. The RuvB hexamer acts as an ATP-dependent pump, pulling dsDNA into and through the RuvAB complex. HJ branch migration allows RuvC to scan DNA until it finds its consensus sequence, where it cleaves and resolves the cruciform DNA.</text>
</comment>
<dbReference type="Pfam" id="PF14520">
    <property type="entry name" value="HHH_5"/>
    <property type="match status" value="1"/>
</dbReference>
<dbReference type="InterPro" id="IPR003583">
    <property type="entry name" value="Hlx-hairpin-Hlx_DNA-bd_motif"/>
</dbReference>
<comment type="caution">
    <text evidence="8">The sequence shown here is derived from an EMBL/GenBank/DDBJ whole genome shotgun (WGS) entry which is preliminary data.</text>
</comment>
<gene>
    <name evidence="6 8" type="primary">ruvA</name>
    <name evidence="8" type="ORF">FKG94_00690</name>
</gene>
<name>A0A545U9J1_9GAMM</name>
<comment type="caution">
    <text evidence="6">Lacks conserved residue(s) required for the propagation of feature annotation.</text>
</comment>
<dbReference type="InterPro" id="IPR011114">
    <property type="entry name" value="RuvA_C"/>
</dbReference>
<reference evidence="8 9" key="1">
    <citation type="submission" date="2019-06" db="EMBL/GenBank/DDBJ databases">
        <title>Whole genome sequence for Cellvibrionaceae sp. R142.</title>
        <authorList>
            <person name="Wang G."/>
        </authorList>
    </citation>
    <scope>NUCLEOTIDE SEQUENCE [LARGE SCALE GENOMIC DNA]</scope>
    <source>
        <strain evidence="8 9">R142</strain>
    </source>
</reference>
<dbReference type="GO" id="GO:0005524">
    <property type="term" value="F:ATP binding"/>
    <property type="evidence" value="ECO:0007669"/>
    <property type="project" value="InterPro"/>
</dbReference>
<dbReference type="GO" id="GO:0009379">
    <property type="term" value="C:Holliday junction helicase complex"/>
    <property type="evidence" value="ECO:0007669"/>
    <property type="project" value="InterPro"/>
</dbReference>
<dbReference type="InterPro" id="IPR000085">
    <property type="entry name" value="RuvA"/>
</dbReference>
<dbReference type="GO" id="GO:0005737">
    <property type="term" value="C:cytoplasm"/>
    <property type="evidence" value="ECO:0007669"/>
    <property type="project" value="UniProtKB-SubCell"/>
</dbReference>
<dbReference type="HAMAP" id="MF_00031">
    <property type="entry name" value="DNA_HJ_migration_RuvA"/>
    <property type="match status" value="1"/>
</dbReference>
<evidence type="ECO:0000313" key="8">
    <source>
        <dbReference type="EMBL" id="TQV86109.1"/>
    </source>
</evidence>
<dbReference type="OrthoDB" id="5293449at2"/>
<evidence type="ECO:0000256" key="3">
    <source>
        <dbReference type="ARBA" id="ARBA00023125"/>
    </source>
</evidence>
<dbReference type="SUPFAM" id="SSF47781">
    <property type="entry name" value="RuvA domain 2-like"/>
    <property type="match status" value="1"/>
</dbReference>
<evidence type="ECO:0000256" key="1">
    <source>
        <dbReference type="ARBA" id="ARBA00022490"/>
    </source>
</evidence>
<feature type="region of interest" description="Domain I" evidence="6">
    <location>
        <begin position="1"/>
        <end position="64"/>
    </location>
</feature>
<evidence type="ECO:0000256" key="6">
    <source>
        <dbReference type="HAMAP-Rule" id="MF_00031"/>
    </source>
</evidence>
<comment type="domain">
    <text evidence="6">Has three domains with a flexible linker between the domains II and III and assumes an 'L' shape. Domain III is highly mobile and contacts RuvB.</text>
</comment>
<keyword evidence="5 6" id="KW-0234">DNA repair</keyword>
<feature type="domain" description="Helix-hairpin-helix DNA-binding motif class 1" evidence="7">
    <location>
        <begin position="73"/>
        <end position="92"/>
    </location>
</feature>
<organism evidence="8 9">
    <name type="scientific">Exilibacterium tricleocarpae</name>
    <dbReference type="NCBI Taxonomy" id="2591008"/>
    <lineage>
        <taxon>Bacteria</taxon>
        <taxon>Pseudomonadati</taxon>
        <taxon>Pseudomonadota</taxon>
        <taxon>Gammaproteobacteria</taxon>
        <taxon>Cellvibrionales</taxon>
        <taxon>Cellvibrionaceae</taxon>
        <taxon>Exilibacterium</taxon>
    </lineage>
</organism>
<feature type="region of interest" description="Domain III" evidence="6">
    <location>
        <begin position="153"/>
        <end position="208"/>
    </location>
</feature>